<name>A0A2R6XDU0_MARPO</name>
<dbReference type="Gramene" id="Mp2g06690.1">
    <property type="protein sequence ID" value="Mp2g06690.1.cds1"/>
    <property type="gene ID" value="Mp2g06690"/>
</dbReference>
<dbReference type="EMBL" id="KZ772693">
    <property type="protein sequence ID" value="PTQ44268.1"/>
    <property type="molecule type" value="Genomic_DNA"/>
</dbReference>
<gene>
    <name evidence="1" type="ORF">MARPO_0021s0122</name>
</gene>
<keyword evidence="2" id="KW-1185">Reference proteome</keyword>
<reference evidence="2" key="1">
    <citation type="journal article" date="2017" name="Cell">
        <title>Insights into land plant evolution garnered from the Marchantia polymorpha genome.</title>
        <authorList>
            <person name="Bowman J.L."/>
            <person name="Kohchi T."/>
            <person name="Yamato K.T."/>
            <person name="Jenkins J."/>
            <person name="Shu S."/>
            <person name="Ishizaki K."/>
            <person name="Yamaoka S."/>
            <person name="Nishihama R."/>
            <person name="Nakamura Y."/>
            <person name="Berger F."/>
            <person name="Adam C."/>
            <person name="Aki S.S."/>
            <person name="Althoff F."/>
            <person name="Araki T."/>
            <person name="Arteaga-Vazquez M.A."/>
            <person name="Balasubrmanian S."/>
            <person name="Barry K."/>
            <person name="Bauer D."/>
            <person name="Boehm C.R."/>
            <person name="Briginshaw L."/>
            <person name="Caballero-Perez J."/>
            <person name="Catarino B."/>
            <person name="Chen F."/>
            <person name="Chiyoda S."/>
            <person name="Chovatia M."/>
            <person name="Davies K.M."/>
            <person name="Delmans M."/>
            <person name="Demura T."/>
            <person name="Dierschke T."/>
            <person name="Dolan L."/>
            <person name="Dorantes-Acosta A.E."/>
            <person name="Eklund D.M."/>
            <person name="Florent S.N."/>
            <person name="Flores-Sandoval E."/>
            <person name="Fujiyama A."/>
            <person name="Fukuzawa H."/>
            <person name="Galik B."/>
            <person name="Grimanelli D."/>
            <person name="Grimwood J."/>
            <person name="Grossniklaus U."/>
            <person name="Hamada T."/>
            <person name="Haseloff J."/>
            <person name="Hetherington A.J."/>
            <person name="Higo A."/>
            <person name="Hirakawa Y."/>
            <person name="Hundley H.N."/>
            <person name="Ikeda Y."/>
            <person name="Inoue K."/>
            <person name="Inoue S.I."/>
            <person name="Ishida S."/>
            <person name="Jia Q."/>
            <person name="Kakita M."/>
            <person name="Kanazawa T."/>
            <person name="Kawai Y."/>
            <person name="Kawashima T."/>
            <person name="Kennedy M."/>
            <person name="Kinose K."/>
            <person name="Kinoshita T."/>
            <person name="Kohara Y."/>
            <person name="Koide E."/>
            <person name="Komatsu K."/>
            <person name="Kopischke S."/>
            <person name="Kubo M."/>
            <person name="Kyozuka J."/>
            <person name="Lagercrantz U."/>
            <person name="Lin S.S."/>
            <person name="Lindquist E."/>
            <person name="Lipzen A.M."/>
            <person name="Lu C.W."/>
            <person name="De Luna E."/>
            <person name="Martienssen R.A."/>
            <person name="Minamino N."/>
            <person name="Mizutani M."/>
            <person name="Mizutani M."/>
            <person name="Mochizuki N."/>
            <person name="Monte I."/>
            <person name="Mosher R."/>
            <person name="Nagasaki H."/>
            <person name="Nakagami H."/>
            <person name="Naramoto S."/>
            <person name="Nishitani K."/>
            <person name="Ohtani M."/>
            <person name="Okamoto T."/>
            <person name="Okumura M."/>
            <person name="Phillips J."/>
            <person name="Pollak B."/>
            <person name="Reinders A."/>
            <person name="Rovekamp M."/>
            <person name="Sano R."/>
            <person name="Sawa S."/>
            <person name="Schmid M.W."/>
            <person name="Shirakawa M."/>
            <person name="Solano R."/>
            <person name="Spunde A."/>
            <person name="Suetsugu N."/>
            <person name="Sugano S."/>
            <person name="Sugiyama A."/>
            <person name="Sun R."/>
            <person name="Suzuki Y."/>
            <person name="Takenaka M."/>
            <person name="Takezawa D."/>
            <person name="Tomogane H."/>
            <person name="Tsuzuki M."/>
            <person name="Ueda T."/>
            <person name="Umeda M."/>
            <person name="Ward J.M."/>
            <person name="Watanabe Y."/>
            <person name="Yazaki K."/>
            <person name="Yokoyama R."/>
            <person name="Yoshitake Y."/>
            <person name="Yotsui I."/>
            <person name="Zachgo S."/>
            <person name="Schmutz J."/>
        </authorList>
    </citation>
    <scope>NUCLEOTIDE SEQUENCE [LARGE SCALE GENOMIC DNA]</scope>
    <source>
        <strain evidence="2">Tak-1</strain>
    </source>
</reference>
<dbReference type="AlphaFoldDB" id="A0A2R6XDU0"/>
<protein>
    <submittedName>
        <fullName evidence="1">Uncharacterized protein</fullName>
    </submittedName>
</protein>
<sequence length="218" mass="24308">MTDLLEDVAIVTGSNFEGSCICTFQSPFFFPDTSHVVPFPTIRFAREHIDVTKDELRCLTFLSLCSVLFPTVVHVPPTVICNPLQTGALAFNQLQPTAARIQFVSTRGPRLLDASGGALGCFVDSVFETEIDDGPGFCVSSCREEKHEITPSKVYEYTCLKCLWRSKIGVSFNYVASRDTKKRYRDLRAHHIRDRAGHHTLTTGADWFSKLVGGSLIR</sequence>
<evidence type="ECO:0000313" key="2">
    <source>
        <dbReference type="Proteomes" id="UP000244005"/>
    </source>
</evidence>
<dbReference type="Proteomes" id="UP000244005">
    <property type="component" value="Unassembled WGS sequence"/>
</dbReference>
<evidence type="ECO:0000313" key="1">
    <source>
        <dbReference type="EMBL" id="PTQ44268.1"/>
    </source>
</evidence>
<accession>A0A2R6XDU0</accession>
<organism evidence="1 2">
    <name type="scientific">Marchantia polymorpha</name>
    <name type="common">Common liverwort</name>
    <name type="synonym">Marchantia aquatica</name>
    <dbReference type="NCBI Taxonomy" id="3197"/>
    <lineage>
        <taxon>Eukaryota</taxon>
        <taxon>Viridiplantae</taxon>
        <taxon>Streptophyta</taxon>
        <taxon>Embryophyta</taxon>
        <taxon>Marchantiophyta</taxon>
        <taxon>Marchantiopsida</taxon>
        <taxon>Marchantiidae</taxon>
        <taxon>Marchantiales</taxon>
        <taxon>Marchantiaceae</taxon>
        <taxon>Marchantia</taxon>
    </lineage>
</organism>
<proteinExistence type="predicted"/>